<keyword evidence="1" id="KW-0808">Transferase</keyword>
<comment type="caution">
    <text evidence="2">The sequence shown here is derived from an EMBL/GenBank/DDBJ whole genome shotgun (WGS) entry which is preliminary data.</text>
</comment>
<dbReference type="EMBL" id="BOPO01000037">
    <property type="protein sequence ID" value="GIL27107.1"/>
    <property type="molecule type" value="Genomic_DNA"/>
</dbReference>
<dbReference type="GO" id="GO:0016740">
    <property type="term" value="F:transferase activity"/>
    <property type="evidence" value="ECO:0007669"/>
    <property type="project" value="UniProtKB-KW"/>
</dbReference>
<name>A0A8J4ADF6_9ACTN</name>
<dbReference type="AlphaFoldDB" id="A0A8J4ADF6"/>
<dbReference type="InterPro" id="IPR029063">
    <property type="entry name" value="SAM-dependent_MTases_sf"/>
</dbReference>
<dbReference type="SUPFAM" id="SSF53335">
    <property type="entry name" value="S-adenosyl-L-methionine-dependent methyltransferases"/>
    <property type="match status" value="1"/>
</dbReference>
<evidence type="ECO:0000313" key="3">
    <source>
        <dbReference type="Proteomes" id="UP000614996"/>
    </source>
</evidence>
<accession>A0A8J4ADF6</accession>
<dbReference type="Gene3D" id="3.40.50.150">
    <property type="entry name" value="Vaccinia Virus protein VP39"/>
    <property type="match status" value="1"/>
</dbReference>
<keyword evidence="3" id="KW-1185">Reference proteome</keyword>
<dbReference type="Proteomes" id="UP000614996">
    <property type="component" value="Unassembled WGS sequence"/>
</dbReference>
<dbReference type="PANTHER" id="PTHR43861:SF3">
    <property type="entry name" value="PUTATIVE (AFU_ORTHOLOGUE AFUA_2G14390)-RELATED"/>
    <property type="match status" value="1"/>
</dbReference>
<evidence type="ECO:0000313" key="2">
    <source>
        <dbReference type="EMBL" id="GIL27107.1"/>
    </source>
</evidence>
<dbReference type="Pfam" id="PF13489">
    <property type="entry name" value="Methyltransf_23"/>
    <property type="match status" value="1"/>
</dbReference>
<sequence>MGHGHGHHPYLPAHIDLTALAVPDTMALLRPVLPEPPAAICEVGAGLGALAAALAGAGYRVTAVEPDPDSAAAAADRGLDVVNAELRDHQAPGRYEAVLFTRSLHHIEDLPGAIEHALGLLTPSGVLVLEEFARERANEAAARFLYDAIDLLAAAGVASTSQEDDEGRPQPTDPWQRWQHNFVPSGHESPEEAAHRPLHTGTDIVAALRAAGLTVTDEPTIGLWRMVAQRLADTPVANDVARRVRDTEARRLADGSLPALGRFLVARR</sequence>
<evidence type="ECO:0008006" key="4">
    <source>
        <dbReference type="Google" id="ProtNLM"/>
    </source>
</evidence>
<reference evidence="3" key="1">
    <citation type="journal article" date="2021" name="Int. J. Syst. Evol. Microbiol.">
        <title>Actinocatenispora comari sp. nov., an endophytic actinomycete isolated from aerial parts of Comarum salesowianum.</title>
        <authorList>
            <person name="Oyunbileg N."/>
            <person name="Iizaka Y."/>
            <person name="Hamada M."/>
            <person name="Davaapurev B.O."/>
            <person name="Fukumoto A."/>
            <person name="Tsetseg B."/>
            <person name="Kato F."/>
            <person name="Tamura T."/>
            <person name="Batkhuu J."/>
            <person name="Anzai Y."/>
        </authorList>
    </citation>
    <scope>NUCLEOTIDE SEQUENCE [LARGE SCALE GENOMIC DNA]</scope>
    <source>
        <strain evidence="3">NUM-2625</strain>
    </source>
</reference>
<proteinExistence type="predicted"/>
<organism evidence="2 3">
    <name type="scientific">Actinocatenispora comari</name>
    <dbReference type="NCBI Taxonomy" id="2807577"/>
    <lineage>
        <taxon>Bacteria</taxon>
        <taxon>Bacillati</taxon>
        <taxon>Actinomycetota</taxon>
        <taxon>Actinomycetes</taxon>
        <taxon>Micromonosporales</taxon>
        <taxon>Micromonosporaceae</taxon>
        <taxon>Actinocatenispora</taxon>
    </lineage>
</organism>
<dbReference type="PANTHER" id="PTHR43861">
    <property type="entry name" value="TRANS-ACONITATE 2-METHYLTRANSFERASE-RELATED"/>
    <property type="match status" value="1"/>
</dbReference>
<evidence type="ECO:0000256" key="1">
    <source>
        <dbReference type="ARBA" id="ARBA00022679"/>
    </source>
</evidence>
<gene>
    <name evidence="2" type="ORF">NUM_23610</name>
</gene>
<protein>
    <recommendedName>
        <fullName evidence="4">Class I SAM-dependent methyltransferase</fullName>
    </recommendedName>
</protein>